<keyword evidence="4" id="KW-0812">Transmembrane</keyword>
<evidence type="ECO:0000256" key="4">
    <source>
        <dbReference type="SAM" id="Phobius"/>
    </source>
</evidence>
<keyword evidence="4" id="KW-0472">Membrane</keyword>
<dbReference type="Pfam" id="PF01270">
    <property type="entry name" value="Glyco_hydro_8"/>
    <property type="match status" value="1"/>
</dbReference>
<sequence>MRLTKLTWLLVAIVTIIYTTTLIIVRVQNPRHIQAEYYQHWRSAYIIKQSSQRAFVNTSNQRNSPVALSEGQGYGLYITALAGQRGWAKSRDFDQLLNYYLAHRDYVGPHQQTATYLMKWRQYQKDGRWVSDANSATDGDLFIARALDQAATVWPQRAVYYRKLERHLTNDILAYEYNPQTRALTVGDWATSKSKYYRLMRTSDVAPTFFDQFYQLSHDQRWQTVKKGMLAHLADLSQQHRTGLVPDFAWVTATGAKPVKPWTVAGKNDGNYSYNACRVPMMLAASKDPQAQKTLNRMMKFFSHRYYVTAGYTLAGKQLNHHQSSSFSAPIFYAVSLNRNNGYDNLFDSQKFIFSKPLPKNNYYDATLTTIAAMKGMN</sequence>
<comment type="caution">
    <text evidence="5">The sequence shown here is derived from an EMBL/GenBank/DDBJ whole genome shotgun (WGS) entry which is preliminary data.</text>
</comment>
<dbReference type="InterPro" id="IPR012341">
    <property type="entry name" value="6hp_glycosidase-like_sf"/>
</dbReference>
<dbReference type="RefSeq" id="WP_104688684.1">
    <property type="nucleotide sequence ID" value="NZ_JBKTHY010000018.1"/>
</dbReference>
<dbReference type="Gene3D" id="1.50.10.10">
    <property type="match status" value="1"/>
</dbReference>
<keyword evidence="2" id="KW-0378">Hydrolase</keyword>
<reference evidence="5 6" key="1">
    <citation type="submission" date="2017-09" db="EMBL/GenBank/DDBJ databases">
        <title>Bacterial strain isolated from the female urinary microbiota.</title>
        <authorList>
            <person name="Thomas-White K."/>
            <person name="Kumar N."/>
            <person name="Forster S."/>
            <person name="Putonti C."/>
            <person name="Lawley T."/>
            <person name="Wolfe A.J."/>
        </authorList>
    </citation>
    <scope>NUCLEOTIDE SEQUENCE [LARGE SCALE GENOMIC DNA]</scope>
    <source>
        <strain evidence="5 6">UMB0683</strain>
    </source>
</reference>
<accession>A0A2J6NM80</accession>
<evidence type="ECO:0000256" key="2">
    <source>
        <dbReference type="ARBA" id="ARBA00022801"/>
    </source>
</evidence>
<dbReference type="PRINTS" id="PR00735">
    <property type="entry name" value="GLHYDRLASE8"/>
</dbReference>
<gene>
    <name evidence="5" type="ORF">CK797_05095</name>
</gene>
<keyword evidence="3" id="KW-0326">Glycosidase</keyword>
<evidence type="ECO:0000313" key="5">
    <source>
        <dbReference type="EMBL" id="PMB82435.1"/>
    </source>
</evidence>
<dbReference type="InterPro" id="IPR008928">
    <property type="entry name" value="6-hairpin_glycosidase_sf"/>
</dbReference>
<organism evidence="5 6">
    <name type="scientific">Limosilactobacillus pontis</name>
    <dbReference type="NCBI Taxonomy" id="35787"/>
    <lineage>
        <taxon>Bacteria</taxon>
        <taxon>Bacillati</taxon>
        <taxon>Bacillota</taxon>
        <taxon>Bacilli</taxon>
        <taxon>Lactobacillales</taxon>
        <taxon>Lactobacillaceae</taxon>
        <taxon>Limosilactobacillus</taxon>
    </lineage>
</organism>
<feature type="transmembrane region" description="Helical" evidence="4">
    <location>
        <begin position="6"/>
        <end position="25"/>
    </location>
</feature>
<dbReference type="AlphaFoldDB" id="A0A2J6NM80"/>
<name>A0A2J6NM80_9LACO</name>
<comment type="similarity">
    <text evidence="1">Belongs to the glycosyl hydrolase 8 (cellulase D) family.</text>
</comment>
<evidence type="ECO:0000313" key="6">
    <source>
        <dbReference type="Proteomes" id="UP000239920"/>
    </source>
</evidence>
<dbReference type="InterPro" id="IPR002037">
    <property type="entry name" value="Glyco_hydro_8"/>
</dbReference>
<dbReference type="GO" id="GO:0005975">
    <property type="term" value="P:carbohydrate metabolic process"/>
    <property type="evidence" value="ECO:0007669"/>
    <property type="project" value="InterPro"/>
</dbReference>
<evidence type="ECO:0000256" key="1">
    <source>
        <dbReference type="ARBA" id="ARBA00009209"/>
    </source>
</evidence>
<dbReference type="SUPFAM" id="SSF48208">
    <property type="entry name" value="Six-hairpin glycosidases"/>
    <property type="match status" value="1"/>
</dbReference>
<dbReference type="EMBL" id="PNFV01000005">
    <property type="protein sequence ID" value="PMB82435.1"/>
    <property type="molecule type" value="Genomic_DNA"/>
</dbReference>
<dbReference type="GO" id="GO:0004553">
    <property type="term" value="F:hydrolase activity, hydrolyzing O-glycosyl compounds"/>
    <property type="evidence" value="ECO:0007669"/>
    <property type="project" value="InterPro"/>
</dbReference>
<dbReference type="Proteomes" id="UP000239920">
    <property type="component" value="Unassembled WGS sequence"/>
</dbReference>
<evidence type="ECO:0000256" key="3">
    <source>
        <dbReference type="ARBA" id="ARBA00023295"/>
    </source>
</evidence>
<dbReference type="OrthoDB" id="9803461at2"/>
<protein>
    <submittedName>
        <fullName evidence="5">Beta-glucanase</fullName>
    </submittedName>
</protein>
<proteinExistence type="inferred from homology"/>
<keyword evidence="4" id="KW-1133">Transmembrane helix</keyword>